<dbReference type="InterPro" id="IPR036318">
    <property type="entry name" value="FAD-bd_PCMH-like_sf"/>
</dbReference>
<dbReference type="SUPFAM" id="SSF56176">
    <property type="entry name" value="FAD-binding/transporter-associated domain-like"/>
    <property type="match status" value="1"/>
</dbReference>
<dbReference type="PANTHER" id="PTHR32448">
    <property type="entry name" value="OS08G0158400 PROTEIN"/>
    <property type="match status" value="1"/>
</dbReference>
<dbReference type="PROSITE" id="PS51387">
    <property type="entry name" value="FAD_PCMH"/>
    <property type="match status" value="1"/>
</dbReference>
<dbReference type="Pfam" id="PF08031">
    <property type="entry name" value="BBE"/>
    <property type="match status" value="1"/>
</dbReference>
<dbReference type="InterPro" id="IPR012951">
    <property type="entry name" value="BBE"/>
</dbReference>
<dbReference type="GO" id="GO:0071949">
    <property type="term" value="F:FAD binding"/>
    <property type="evidence" value="ECO:0007669"/>
    <property type="project" value="InterPro"/>
</dbReference>
<keyword evidence="4 7" id="KW-0732">Signal</keyword>
<dbReference type="Pfam" id="PF01565">
    <property type="entry name" value="FAD_binding_4"/>
    <property type="match status" value="1"/>
</dbReference>
<evidence type="ECO:0000256" key="1">
    <source>
        <dbReference type="ARBA" id="ARBA00001974"/>
    </source>
</evidence>
<dbReference type="Gene3D" id="3.30.43.10">
    <property type="entry name" value="Uridine Diphospho-n-acetylenolpyruvylglucosamine Reductase, domain 2"/>
    <property type="match status" value="1"/>
</dbReference>
<dbReference type="InterPro" id="IPR016166">
    <property type="entry name" value="FAD-bd_PCMH"/>
</dbReference>
<comment type="cofactor">
    <cofactor evidence="1">
        <name>FAD</name>
        <dbReference type="ChEBI" id="CHEBI:57692"/>
    </cofactor>
</comment>
<proteinExistence type="inferred from homology"/>
<evidence type="ECO:0000313" key="10">
    <source>
        <dbReference type="Proteomes" id="UP001154282"/>
    </source>
</evidence>
<feature type="domain" description="FAD-binding PCMH-type" evidence="8">
    <location>
        <begin position="74"/>
        <end position="250"/>
    </location>
</feature>
<name>A0AAV0RV77_9ROSI</name>
<dbReference type="InterPro" id="IPR006094">
    <property type="entry name" value="Oxid_FAD_bind_N"/>
</dbReference>
<evidence type="ECO:0000259" key="8">
    <source>
        <dbReference type="PROSITE" id="PS51387"/>
    </source>
</evidence>
<evidence type="ECO:0000256" key="3">
    <source>
        <dbReference type="ARBA" id="ARBA00022630"/>
    </source>
</evidence>
<dbReference type="Gene3D" id="3.30.465.10">
    <property type="match status" value="1"/>
</dbReference>
<dbReference type="Proteomes" id="UP001154282">
    <property type="component" value="Unassembled WGS sequence"/>
</dbReference>
<dbReference type="Gene3D" id="3.40.462.20">
    <property type="match status" value="1"/>
</dbReference>
<dbReference type="InterPro" id="IPR016169">
    <property type="entry name" value="FAD-bd_PCMH_sub2"/>
</dbReference>
<keyword evidence="5" id="KW-0274">FAD</keyword>
<reference evidence="9" key="1">
    <citation type="submission" date="2022-08" db="EMBL/GenBank/DDBJ databases">
        <authorList>
            <person name="Gutierrez-Valencia J."/>
        </authorList>
    </citation>
    <scope>NUCLEOTIDE SEQUENCE</scope>
</reference>
<feature type="chain" id="PRO_5043538698" description="FAD-binding PCMH-type domain-containing protein" evidence="7">
    <location>
        <begin position="23"/>
        <end position="553"/>
    </location>
</feature>
<gene>
    <name evidence="9" type="ORF">LITE_LOCUS49543</name>
</gene>
<keyword evidence="6" id="KW-0325">Glycoprotein</keyword>
<accession>A0AAV0RV77</accession>
<keyword evidence="3" id="KW-0285">Flavoprotein</keyword>
<evidence type="ECO:0000256" key="2">
    <source>
        <dbReference type="ARBA" id="ARBA00005466"/>
    </source>
</evidence>
<feature type="signal peptide" evidence="7">
    <location>
        <begin position="1"/>
        <end position="22"/>
    </location>
</feature>
<dbReference type="InterPro" id="IPR016167">
    <property type="entry name" value="FAD-bd_PCMH_sub1"/>
</dbReference>
<evidence type="ECO:0000256" key="7">
    <source>
        <dbReference type="SAM" id="SignalP"/>
    </source>
</evidence>
<protein>
    <recommendedName>
        <fullName evidence="8">FAD-binding PCMH-type domain-containing protein</fullName>
    </recommendedName>
</protein>
<comment type="caution">
    <text evidence="9">The sequence shown here is derived from an EMBL/GenBank/DDBJ whole genome shotgun (WGS) entry which is preliminary data.</text>
</comment>
<dbReference type="EMBL" id="CAMGYJ010000011">
    <property type="protein sequence ID" value="CAI0560118.1"/>
    <property type="molecule type" value="Genomic_DNA"/>
</dbReference>
<evidence type="ECO:0000256" key="5">
    <source>
        <dbReference type="ARBA" id="ARBA00022827"/>
    </source>
</evidence>
<sequence length="553" mass="61744">MLPTLPLLLFLLLLLPVPLSPASPPAVQTCQDFIHCLISGGGGFPSNLIYAPSNPNYSTILESTIRDARFNSTSTPKPSLILTPISTSQIQAAVLCSRRHDFHIRIRSGGHDYEGLSYSYSSHQQTPFPPFAVLDLASFRNVTVNRAEKTAWVQSGAVLGELYYRIAKRSPHLAFPAGVTNTVGVGGHFSGGGFGFLVRKFGLAADNVIDCRGRILDRASMGQDFFWAIRGGGGNTFGIAVAWKIRLVTVPSTVTVFSVVRTIEQNGLDIANKWQSVSSKLPKELSLDLLLTTTNRTKNRATIKIAIFSALFLGKTDKLLNLMQSKFPELGLTGEDCKEMTWLESVVFHGGFPSNATVEALLDRSKNSPLVWTLKYKCKSDFVRGDPIPESALLKMWEKLMEIEPEFGGILMFPWGGEMEEISEFRIPFPHRGGNLYMIQHMAYWSDEGERHVGWLRELYDLAGDYVSREPRSAYVNYRDLDIGMNGEEEEGYERARVWGEKYFGKNFERLVRVKTAVDPENLFRNEQSVPPLPRGIRSQRIAAGSQFDRCTL</sequence>
<evidence type="ECO:0000313" key="9">
    <source>
        <dbReference type="EMBL" id="CAI0560118.1"/>
    </source>
</evidence>
<dbReference type="GO" id="GO:0016491">
    <property type="term" value="F:oxidoreductase activity"/>
    <property type="evidence" value="ECO:0007669"/>
    <property type="project" value="InterPro"/>
</dbReference>
<comment type="similarity">
    <text evidence="2">Belongs to the oxygen-dependent FAD-linked oxidoreductase family.</text>
</comment>
<keyword evidence="10" id="KW-1185">Reference proteome</keyword>
<evidence type="ECO:0000256" key="6">
    <source>
        <dbReference type="ARBA" id="ARBA00023180"/>
    </source>
</evidence>
<dbReference type="AlphaFoldDB" id="A0AAV0RV77"/>
<organism evidence="9 10">
    <name type="scientific">Linum tenue</name>
    <dbReference type="NCBI Taxonomy" id="586396"/>
    <lineage>
        <taxon>Eukaryota</taxon>
        <taxon>Viridiplantae</taxon>
        <taxon>Streptophyta</taxon>
        <taxon>Embryophyta</taxon>
        <taxon>Tracheophyta</taxon>
        <taxon>Spermatophyta</taxon>
        <taxon>Magnoliopsida</taxon>
        <taxon>eudicotyledons</taxon>
        <taxon>Gunneridae</taxon>
        <taxon>Pentapetalae</taxon>
        <taxon>rosids</taxon>
        <taxon>fabids</taxon>
        <taxon>Malpighiales</taxon>
        <taxon>Linaceae</taxon>
        <taxon>Linum</taxon>
    </lineage>
</organism>
<evidence type="ECO:0000256" key="4">
    <source>
        <dbReference type="ARBA" id="ARBA00022729"/>
    </source>
</evidence>